<evidence type="ECO:0000259" key="5">
    <source>
        <dbReference type="PROSITE" id="PS50931"/>
    </source>
</evidence>
<keyword evidence="3" id="KW-0238">DNA-binding</keyword>
<dbReference type="SUPFAM" id="SSF46785">
    <property type="entry name" value="Winged helix' DNA-binding domain"/>
    <property type="match status" value="1"/>
</dbReference>
<dbReference type="InterPro" id="IPR000847">
    <property type="entry name" value="LysR_HTH_N"/>
</dbReference>
<evidence type="ECO:0000256" key="2">
    <source>
        <dbReference type="ARBA" id="ARBA00023015"/>
    </source>
</evidence>
<accession>A0A3B0T0X2</accession>
<dbReference type="Gene3D" id="1.10.10.10">
    <property type="entry name" value="Winged helix-like DNA-binding domain superfamily/Winged helix DNA-binding domain"/>
    <property type="match status" value="1"/>
</dbReference>
<dbReference type="InterPro" id="IPR058163">
    <property type="entry name" value="LysR-type_TF_proteobact-type"/>
</dbReference>
<feature type="domain" description="HTH lysR-type" evidence="5">
    <location>
        <begin position="1"/>
        <end position="58"/>
    </location>
</feature>
<dbReference type="GO" id="GO:0043565">
    <property type="term" value="F:sequence-specific DNA binding"/>
    <property type="evidence" value="ECO:0007669"/>
    <property type="project" value="TreeGrafter"/>
</dbReference>
<dbReference type="Pfam" id="PF00126">
    <property type="entry name" value="HTH_1"/>
    <property type="match status" value="1"/>
</dbReference>
<dbReference type="InterPro" id="IPR036390">
    <property type="entry name" value="WH_DNA-bd_sf"/>
</dbReference>
<dbReference type="PANTHER" id="PTHR30537">
    <property type="entry name" value="HTH-TYPE TRANSCRIPTIONAL REGULATOR"/>
    <property type="match status" value="1"/>
</dbReference>
<dbReference type="SUPFAM" id="SSF53850">
    <property type="entry name" value="Periplasmic binding protein-like II"/>
    <property type="match status" value="1"/>
</dbReference>
<dbReference type="InterPro" id="IPR036388">
    <property type="entry name" value="WH-like_DNA-bd_sf"/>
</dbReference>
<keyword evidence="2" id="KW-0805">Transcription regulation</keyword>
<dbReference type="CDD" id="cd08422">
    <property type="entry name" value="PBP2_CrgA_like"/>
    <property type="match status" value="1"/>
</dbReference>
<sequence>MNINGFGELLEISKTGSFTAAAGNLGVSVAHVSRRIAALEARIGARLLIRSTRSVRLSDRGAQLMGYCERIQDFVDEAFEVIGTATTRIEGRLRIASLSGSVADKVVTPAMVEFARAYPEIEIEADFNPRAVDLRREGYDFAIRAGHLDDSDLIAKPLMNRHFIAAASPSYLSGQGIPQTPDDLKHHECILTHGKSWSFRNGDKTKSQAVSGRFKSNSGAAVLNACEAGLGIAYMASTGFGDQFETGALVPVLSRFWRTEKSVYMIYEDKRFLPERVRLAMAAIERQAKPVEQREVERLLKLADLSQ</sequence>
<dbReference type="Pfam" id="PF03466">
    <property type="entry name" value="LysR_substrate"/>
    <property type="match status" value="1"/>
</dbReference>
<proteinExistence type="inferred from homology"/>
<evidence type="ECO:0000256" key="3">
    <source>
        <dbReference type="ARBA" id="ARBA00023125"/>
    </source>
</evidence>
<comment type="similarity">
    <text evidence="1">Belongs to the LysR transcriptional regulatory family.</text>
</comment>
<dbReference type="InterPro" id="IPR005119">
    <property type="entry name" value="LysR_subst-bd"/>
</dbReference>
<protein>
    <submittedName>
        <fullName evidence="6">Transcriptional regulator, LysR family</fullName>
    </submittedName>
</protein>
<evidence type="ECO:0000256" key="1">
    <source>
        <dbReference type="ARBA" id="ARBA00009437"/>
    </source>
</evidence>
<evidence type="ECO:0000313" key="6">
    <source>
        <dbReference type="EMBL" id="VAW06009.1"/>
    </source>
</evidence>
<dbReference type="Gene3D" id="3.40.190.290">
    <property type="match status" value="1"/>
</dbReference>
<dbReference type="GO" id="GO:0006351">
    <property type="term" value="P:DNA-templated transcription"/>
    <property type="evidence" value="ECO:0007669"/>
    <property type="project" value="TreeGrafter"/>
</dbReference>
<organism evidence="6">
    <name type="scientific">hydrothermal vent metagenome</name>
    <dbReference type="NCBI Taxonomy" id="652676"/>
    <lineage>
        <taxon>unclassified sequences</taxon>
        <taxon>metagenomes</taxon>
        <taxon>ecological metagenomes</taxon>
    </lineage>
</organism>
<evidence type="ECO:0000256" key="4">
    <source>
        <dbReference type="ARBA" id="ARBA00023163"/>
    </source>
</evidence>
<name>A0A3B0T0X2_9ZZZZ</name>
<reference evidence="6" key="1">
    <citation type="submission" date="2018-06" db="EMBL/GenBank/DDBJ databases">
        <authorList>
            <person name="Zhirakovskaya E."/>
        </authorList>
    </citation>
    <scope>NUCLEOTIDE SEQUENCE</scope>
</reference>
<gene>
    <name evidence="6" type="ORF">MNBD_ALPHA07-430</name>
</gene>
<keyword evidence="4" id="KW-0804">Transcription</keyword>
<dbReference type="GO" id="GO:0003700">
    <property type="term" value="F:DNA-binding transcription factor activity"/>
    <property type="evidence" value="ECO:0007669"/>
    <property type="project" value="InterPro"/>
</dbReference>
<dbReference type="PROSITE" id="PS50931">
    <property type="entry name" value="HTH_LYSR"/>
    <property type="match status" value="1"/>
</dbReference>
<dbReference type="PANTHER" id="PTHR30537:SF5">
    <property type="entry name" value="HTH-TYPE TRANSCRIPTIONAL ACTIVATOR TTDR-RELATED"/>
    <property type="match status" value="1"/>
</dbReference>
<dbReference type="AlphaFoldDB" id="A0A3B0T0X2"/>
<dbReference type="EMBL" id="UOEG01000311">
    <property type="protein sequence ID" value="VAW06009.1"/>
    <property type="molecule type" value="Genomic_DNA"/>
</dbReference>